<dbReference type="InterPro" id="IPR050697">
    <property type="entry name" value="Adenylyl/Guanylyl_Cyclase_3/4"/>
</dbReference>
<dbReference type="InterPro" id="IPR001054">
    <property type="entry name" value="A/G_cyclase"/>
</dbReference>
<dbReference type="Pfam" id="PF25495">
    <property type="entry name" value="Peripla_BP_A-cyclase_1"/>
    <property type="match status" value="1"/>
</dbReference>
<evidence type="ECO:0000313" key="23">
    <source>
        <dbReference type="Proteomes" id="UP000000702"/>
    </source>
</evidence>
<dbReference type="InterPro" id="IPR057399">
    <property type="entry name" value="GRESAG4.1/3_peripasmic_1"/>
</dbReference>
<dbReference type="FunFam" id="3.30.70.1230:FF:000022">
    <property type="entry name" value="Receptor-type adenylate cyclase GRESAG 4, putative"/>
    <property type="match status" value="1"/>
</dbReference>
<reference evidence="23" key="1">
    <citation type="submission" date="2011-07" db="EMBL/GenBank/DDBJ databases">
        <title>Divergent evolution of antigenic variation in African trypanosomes.</title>
        <authorList>
            <person name="Jackson A.P."/>
            <person name="Berry A."/>
            <person name="Allison H.C."/>
            <person name="Burton P."/>
            <person name="Anderson J."/>
            <person name="Aslett M."/>
            <person name="Brown R."/>
            <person name="Corton N."/>
            <person name="Harris D."/>
            <person name="Hauser H."/>
            <person name="Gamble J."/>
            <person name="Gilderthorp R."/>
            <person name="McQuillan J."/>
            <person name="Quail M.A."/>
            <person name="Sanders M."/>
            <person name="Van Tonder A."/>
            <person name="Ginger M.L."/>
            <person name="Donelson J.E."/>
            <person name="Field M.C."/>
            <person name="Barry J.D."/>
            <person name="Berriman M."/>
            <person name="Hertz-Fowler C."/>
        </authorList>
    </citation>
    <scope>NUCLEOTIDE SEQUENCE [LARGE SCALE GENOMIC DNA]</scope>
    <source>
        <strain evidence="23">IL3000</strain>
    </source>
</reference>
<evidence type="ECO:0000256" key="18">
    <source>
        <dbReference type="ARBA" id="ARBA00032597"/>
    </source>
</evidence>
<dbReference type="CDD" id="cd07302">
    <property type="entry name" value="CHD"/>
    <property type="match status" value="1"/>
</dbReference>
<dbReference type="SUPFAM" id="SSF53822">
    <property type="entry name" value="Periplasmic binding protein-like I"/>
    <property type="match status" value="1"/>
</dbReference>
<comment type="function">
    <text evidence="3">Could act as a receptor for an unknown ligand.</text>
</comment>
<dbReference type="Pfam" id="PF00211">
    <property type="entry name" value="Guanylate_cyc"/>
    <property type="match status" value="1"/>
</dbReference>
<evidence type="ECO:0000256" key="8">
    <source>
        <dbReference type="ARBA" id="ARBA00022723"/>
    </source>
</evidence>
<organism evidence="22 23">
    <name type="scientific">Trypanosoma congolense (strain IL3000)</name>
    <dbReference type="NCBI Taxonomy" id="1068625"/>
    <lineage>
        <taxon>Eukaryota</taxon>
        <taxon>Discoba</taxon>
        <taxon>Euglenozoa</taxon>
        <taxon>Kinetoplastea</taxon>
        <taxon>Metakinetoplastina</taxon>
        <taxon>Trypanosomatida</taxon>
        <taxon>Trypanosomatidae</taxon>
        <taxon>Trypanosoma</taxon>
        <taxon>Nannomonas</taxon>
    </lineage>
</organism>
<keyword evidence="17" id="KW-0456">Lyase</keyword>
<evidence type="ECO:0000256" key="7">
    <source>
        <dbReference type="ARBA" id="ARBA00022692"/>
    </source>
</evidence>
<keyword evidence="13" id="KW-0115">cAMP biosynthesis</keyword>
<dbReference type="GO" id="GO:0046872">
    <property type="term" value="F:metal ion binding"/>
    <property type="evidence" value="ECO:0007669"/>
    <property type="project" value="UniProtKB-KW"/>
</dbReference>
<dbReference type="GO" id="GO:0035556">
    <property type="term" value="P:intracellular signal transduction"/>
    <property type="evidence" value="ECO:0007669"/>
    <property type="project" value="InterPro"/>
</dbReference>
<keyword evidence="10" id="KW-0067">ATP-binding</keyword>
<evidence type="ECO:0000256" key="14">
    <source>
        <dbReference type="ARBA" id="ARBA00023136"/>
    </source>
</evidence>
<dbReference type="GO" id="GO:0004016">
    <property type="term" value="F:adenylate cyclase activity"/>
    <property type="evidence" value="ECO:0007669"/>
    <property type="project" value="UniProtKB-EC"/>
</dbReference>
<evidence type="ECO:0000256" key="2">
    <source>
        <dbReference type="ARBA" id="ARBA00001946"/>
    </source>
</evidence>
<keyword evidence="9" id="KW-0547">Nucleotide-binding</keyword>
<gene>
    <name evidence="22" type="ORF">TCIL3000_0_23420</name>
</gene>
<keyword evidence="23" id="KW-1185">Reference proteome</keyword>
<comment type="subcellular location">
    <subcellularLocation>
        <location evidence="4">Membrane</location>
        <topology evidence="4">Multi-pass membrane protein</topology>
    </subcellularLocation>
</comment>
<dbReference type="Proteomes" id="UP000000702">
    <property type="component" value="Unassembled WGS sequence"/>
</dbReference>
<dbReference type="InterPro" id="IPR028082">
    <property type="entry name" value="Peripla_BP_I"/>
</dbReference>
<dbReference type="OMA" id="LDISSMM"/>
<sequence length="1257" mass="139777">MTEGLPLYDEGRVRPPWGAGTGLAMRVAPCRCTLAASMPYLLMLVFLCVPVTCAGEEGRVAVNVLSLLYNKEYTQPEMDALNAGFDASMTARGWGAGIGVNVSVIRPPTYSSPIDEVFESAIKDSEGKLLVVVGPLGTNNAVWSREPLRKNDVVGFGPITYSSELRTWNPNLYFLSIEPNAELLALIRYATIYMGLPRVGMMYSKDSEIGVSLHKFAVNVMSMMGFELCETFAVSRDASESELEAAWAQFTGARPQAILLFAPISNEDTSWFIDRVVQSTKEEFMYVMVPSTSVAFLLRSWREAVLRHNGKLKPGQIIATGTHPPSVDTRFEVVQRFRKEMNSFLDSNTEWIGYAKPPHFDDDSTMGELMMLGWLTGEVLMQALSNERQLTNRTAFMESLYKQRRYLVDEFVVGDFGGDCQEFSYQQGAMCRCNQGGNGVYMKSVGEGYRLEHVREGVMMWGTSKCSIDEVIMHPFFSGLAVMLADMPDAMEPGLSWFFGATALENGVDILEQRLLWESLVLSSQVASTSLERYLDENIVTALFGCVNESFVEKRDVVLLDSFTPSPTVNSFMRNVIRLSPTLQQQLYVLAMYLSNKTPDDITVIFRGPRASLAIDALNMTLVTFGMSLKSKVVLGDEESLERVLPSSGYVFVIGLKATDAKPCAKHLVAHSSVELYVLFSDVSKVYEEFVEAFNETPTTIASAARLVFATSLPHWADRDGPSETLQKFHSAVRDPSMWSPMSLRGFMTARLLQVITPAMKKINSTLLLDYFYKESVIGVDDMRYGPFSDKECVSGQASLESDCLTNFGARDIAVWSMSRALDPTVPVLQRPVTPSLQYTNANKDQGLMPSQIAGVIIVCCVALALFIALSALLLVSLRNARDSKREPKGAVDPVVFNCTDNENKLSMIAAPVSFSRELPDSACLGACRNPLHEPPTFVFTDIESSTAQWATHPELMPDAVAAHHNIVRFLISKYDCYEVKTVGDSFMIASRSITAGVRLAQELQQSFLRYDWKTAVFDDFYRNMEVEKSEEDERYTPPTAHLDPEVYRELWNGLRVRIGIHTGLYDIRHDEVTKGYDYYGRTPNMGARTESIANGGQVLLTHAAYMALSAAERDEFDVTSLGAVSLRGVPEPVEMFQLNAVPGRRFAALRLDREHYFDEDACDGTSTSNSDHSSSRAELSESAQMIATSLQSLLGTFKAAQREKLLMPFCEQWRVSLPRRGGCAWDDAYCEEVVRRIAVKVGRLTGQLTVHSEDAP</sequence>
<evidence type="ECO:0000256" key="1">
    <source>
        <dbReference type="ARBA" id="ARBA00001593"/>
    </source>
</evidence>
<keyword evidence="11" id="KW-0460">Magnesium</keyword>
<feature type="transmembrane region" description="Helical" evidence="20">
    <location>
        <begin position="853"/>
        <end position="876"/>
    </location>
</feature>
<evidence type="ECO:0000256" key="10">
    <source>
        <dbReference type="ARBA" id="ARBA00022840"/>
    </source>
</evidence>
<evidence type="ECO:0000256" key="17">
    <source>
        <dbReference type="ARBA" id="ARBA00023239"/>
    </source>
</evidence>
<dbReference type="EC" id="4.6.1.1" evidence="6"/>
<dbReference type="PANTHER" id="PTHR43081">
    <property type="entry name" value="ADENYLATE CYCLASE, TERMINAL-DIFFERENTIATION SPECIFIC-RELATED"/>
    <property type="match status" value="1"/>
</dbReference>
<evidence type="ECO:0000256" key="16">
    <source>
        <dbReference type="ARBA" id="ARBA00023180"/>
    </source>
</evidence>
<comment type="catalytic activity">
    <reaction evidence="1">
        <text>ATP = 3',5'-cyclic AMP + diphosphate</text>
        <dbReference type="Rhea" id="RHEA:15389"/>
        <dbReference type="ChEBI" id="CHEBI:30616"/>
        <dbReference type="ChEBI" id="CHEBI:33019"/>
        <dbReference type="ChEBI" id="CHEBI:58165"/>
        <dbReference type="EC" id="4.6.1.1"/>
    </reaction>
</comment>
<dbReference type="Gene3D" id="3.40.50.2300">
    <property type="match status" value="2"/>
</dbReference>
<evidence type="ECO:0000256" key="3">
    <source>
        <dbReference type="ARBA" id="ARBA00002708"/>
    </source>
</evidence>
<evidence type="ECO:0000256" key="15">
    <source>
        <dbReference type="ARBA" id="ARBA00023170"/>
    </source>
</evidence>
<accession>F9WJM2</accession>
<keyword evidence="7 20" id="KW-0812">Transmembrane</keyword>
<evidence type="ECO:0000256" key="6">
    <source>
        <dbReference type="ARBA" id="ARBA00012201"/>
    </source>
</evidence>
<evidence type="ECO:0000259" key="21">
    <source>
        <dbReference type="PROSITE" id="PS50125"/>
    </source>
</evidence>
<comment type="similarity">
    <text evidence="5">Belongs to the adenylyl cyclase class-3 family.</text>
</comment>
<dbReference type="GO" id="GO:0006171">
    <property type="term" value="P:cAMP biosynthetic process"/>
    <property type="evidence" value="ECO:0007669"/>
    <property type="project" value="UniProtKB-KW"/>
</dbReference>
<keyword evidence="14 20" id="KW-0472">Membrane</keyword>
<evidence type="ECO:0000256" key="11">
    <source>
        <dbReference type="ARBA" id="ARBA00022842"/>
    </source>
</evidence>
<evidence type="ECO:0000313" key="22">
    <source>
        <dbReference type="EMBL" id="CCD17528.1"/>
    </source>
</evidence>
<dbReference type="GO" id="GO:0016020">
    <property type="term" value="C:membrane"/>
    <property type="evidence" value="ECO:0007669"/>
    <property type="project" value="UniProtKB-SubCell"/>
</dbReference>
<evidence type="ECO:0000256" key="4">
    <source>
        <dbReference type="ARBA" id="ARBA00004141"/>
    </source>
</evidence>
<proteinExistence type="inferred from homology"/>
<keyword evidence="8" id="KW-0479">Metal-binding</keyword>
<evidence type="ECO:0000256" key="20">
    <source>
        <dbReference type="SAM" id="Phobius"/>
    </source>
</evidence>
<keyword evidence="16" id="KW-0325">Glycoprotein</keyword>
<dbReference type="Gene3D" id="3.30.70.1230">
    <property type="entry name" value="Nucleotide cyclase"/>
    <property type="match status" value="1"/>
</dbReference>
<dbReference type="InterPro" id="IPR029787">
    <property type="entry name" value="Nucleotide_cyclase"/>
</dbReference>
<evidence type="ECO:0000256" key="5">
    <source>
        <dbReference type="ARBA" id="ARBA00005381"/>
    </source>
</evidence>
<name>F9WJM2_TRYCI</name>
<dbReference type="AlphaFoldDB" id="F9WJM2"/>
<dbReference type="SMART" id="SM00044">
    <property type="entry name" value="CYCc"/>
    <property type="match status" value="1"/>
</dbReference>
<dbReference type="EMBL" id="CAEQ01002746">
    <property type="protein sequence ID" value="CCD17528.1"/>
    <property type="molecule type" value="Genomic_DNA"/>
</dbReference>
<dbReference type="PANTHER" id="PTHR43081:SF1">
    <property type="entry name" value="ADENYLATE CYCLASE, TERMINAL-DIFFERENTIATION SPECIFIC"/>
    <property type="match status" value="1"/>
</dbReference>
<dbReference type="GO" id="GO:0005524">
    <property type="term" value="F:ATP binding"/>
    <property type="evidence" value="ECO:0007669"/>
    <property type="project" value="UniProtKB-KW"/>
</dbReference>
<protein>
    <recommendedName>
        <fullName evidence="6">adenylate cyclase</fullName>
        <ecNumber evidence="6">4.6.1.1</ecNumber>
    </recommendedName>
    <alternativeName>
        <fullName evidence="18">ATP pyrophosphate-lyase</fullName>
    </alternativeName>
    <alternativeName>
        <fullName evidence="19">Adenylyl cyclase</fullName>
    </alternativeName>
</protein>
<keyword evidence="12 20" id="KW-1133">Transmembrane helix</keyword>
<evidence type="ECO:0000256" key="19">
    <source>
        <dbReference type="ARBA" id="ARBA00032637"/>
    </source>
</evidence>
<dbReference type="Pfam" id="PF25493">
    <property type="entry name" value="Peripla_BP_A-cyclase"/>
    <property type="match status" value="1"/>
</dbReference>
<evidence type="ECO:0000256" key="9">
    <source>
        <dbReference type="ARBA" id="ARBA00022741"/>
    </source>
</evidence>
<dbReference type="VEuPathDB" id="TriTrypDB:TcIL3000_0_23420"/>
<reference evidence="22 23" key="2">
    <citation type="journal article" date="2012" name="Proc. Natl. Acad. Sci. U.S.A.">
        <title>Antigenic diversity is generated by distinct evolutionary mechanisms in African trypanosome species.</title>
        <authorList>
            <person name="Jackson A.P."/>
            <person name="Berry A."/>
            <person name="Aslett M."/>
            <person name="Allison H.C."/>
            <person name="Burton P."/>
            <person name="Vavrova-Anderson J."/>
            <person name="Brown R."/>
            <person name="Browne H."/>
            <person name="Corton N."/>
            <person name="Hauser H."/>
            <person name="Gamble J."/>
            <person name="Gilderthorp R."/>
            <person name="Marcello L."/>
            <person name="McQuillan J."/>
            <person name="Otto T.D."/>
            <person name="Quail M.A."/>
            <person name="Sanders M.J."/>
            <person name="van Tonder A."/>
            <person name="Ginger M.L."/>
            <person name="Field M.C."/>
            <person name="Barry J.D."/>
            <person name="Hertz-Fowler C."/>
            <person name="Berriman M."/>
        </authorList>
    </citation>
    <scope>NUCLEOTIDE SEQUENCE [LARGE SCALE GENOMIC DNA]</scope>
    <source>
        <strain evidence="22 23">IL3000</strain>
    </source>
</reference>
<evidence type="ECO:0000256" key="12">
    <source>
        <dbReference type="ARBA" id="ARBA00022989"/>
    </source>
</evidence>
<comment type="caution">
    <text evidence="22">The sequence shown here is derived from an EMBL/GenBank/DDBJ whole genome shotgun (WGS) entry which is preliminary data.</text>
</comment>
<comment type="cofactor">
    <cofactor evidence="2">
        <name>Mg(2+)</name>
        <dbReference type="ChEBI" id="CHEBI:18420"/>
    </cofactor>
</comment>
<keyword evidence="15" id="KW-0675">Receptor</keyword>
<dbReference type="SUPFAM" id="SSF55073">
    <property type="entry name" value="Nucleotide cyclase"/>
    <property type="match status" value="1"/>
</dbReference>
<feature type="domain" description="Guanylate cyclase" evidence="21">
    <location>
        <begin position="937"/>
        <end position="1091"/>
    </location>
</feature>
<dbReference type="PROSITE" id="PS50125">
    <property type="entry name" value="GUANYLATE_CYCLASE_2"/>
    <property type="match status" value="1"/>
</dbReference>
<dbReference type="InterPro" id="IPR057398">
    <property type="entry name" value="GRESAG4.1/3_peripasmic_2"/>
</dbReference>
<evidence type="ECO:0000256" key="13">
    <source>
        <dbReference type="ARBA" id="ARBA00022998"/>
    </source>
</evidence>